<feature type="compositionally biased region" description="Basic and acidic residues" evidence="6">
    <location>
        <begin position="171"/>
        <end position="183"/>
    </location>
</feature>
<feature type="region of interest" description="Disordered" evidence="6">
    <location>
        <begin position="86"/>
        <end position="116"/>
    </location>
</feature>
<comment type="caution">
    <text evidence="8">The sequence shown here is derived from an EMBL/GenBank/DDBJ whole genome shotgun (WGS) entry which is preliminary data.</text>
</comment>
<keyword evidence="5" id="KW-0539">Nucleus</keyword>
<dbReference type="RefSeq" id="XP_052944539.1">
    <property type="nucleotide sequence ID" value="XM_053085626.1"/>
</dbReference>
<evidence type="ECO:0000256" key="2">
    <source>
        <dbReference type="ARBA" id="ARBA00022723"/>
    </source>
</evidence>
<dbReference type="InterPro" id="IPR000690">
    <property type="entry name" value="Matrin/U1-C_Znf_C2H2"/>
</dbReference>
<dbReference type="GeneID" id="77724827"/>
<feature type="compositionally biased region" description="Basic and acidic residues" evidence="6">
    <location>
        <begin position="243"/>
        <end position="254"/>
    </location>
</feature>
<dbReference type="PANTHER" id="PTHR13173:SF10">
    <property type="entry name" value="WW DOMAIN-BINDING PROTEIN 4"/>
    <property type="match status" value="1"/>
</dbReference>
<evidence type="ECO:0000256" key="5">
    <source>
        <dbReference type="ARBA" id="ARBA00023242"/>
    </source>
</evidence>
<dbReference type="GO" id="GO:0071011">
    <property type="term" value="C:precatalytic spliceosome"/>
    <property type="evidence" value="ECO:0007669"/>
    <property type="project" value="TreeGrafter"/>
</dbReference>
<dbReference type="GO" id="GO:0000398">
    <property type="term" value="P:mRNA splicing, via spliceosome"/>
    <property type="evidence" value="ECO:0007669"/>
    <property type="project" value="InterPro"/>
</dbReference>
<keyword evidence="9" id="KW-1185">Reference proteome</keyword>
<reference evidence="8" key="1">
    <citation type="journal article" date="2022" name="G3 (Bethesda)">
        <title>High quality genome of the basidiomycete yeast Dioszegia hungarica PDD-24b-2 isolated from cloud water.</title>
        <authorList>
            <person name="Jarrige D."/>
            <person name="Haridas S."/>
            <person name="Bleykasten-Grosshans C."/>
            <person name="Joly M."/>
            <person name="Nadalig T."/>
            <person name="Sancelme M."/>
            <person name="Vuilleumier S."/>
            <person name="Grigoriev I.V."/>
            <person name="Amato P."/>
            <person name="Bringel F."/>
        </authorList>
    </citation>
    <scope>NUCLEOTIDE SEQUENCE</scope>
    <source>
        <strain evidence="8">PDD-24b-2</strain>
    </source>
</reference>
<proteinExistence type="predicted"/>
<feature type="region of interest" description="Disordered" evidence="6">
    <location>
        <begin position="142"/>
        <end position="271"/>
    </location>
</feature>
<dbReference type="GO" id="GO:0003723">
    <property type="term" value="F:RNA binding"/>
    <property type="evidence" value="ECO:0007669"/>
    <property type="project" value="TreeGrafter"/>
</dbReference>
<dbReference type="PANTHER" id="PTHR13173">
    <property type="entry name" value="WW DOMAIN BINDING PROTEIN 4"/>
    <property type="match status" value="1"/>
</dbReference>
<keyword evidence="3" id="KW-0863">Zinc-finger</keyword>
<sequence>YWVSKKQYWCKYCSIFIRDDAPSRRMHETGLKHSGNKERFIRDLYRNGNKAKIEKAEEAVQIARIEAVTGTGASASRLSTLDALRAQATHRPREPSRPADKLANYSSAKDLGFDDEEKTSYEIEQELKGRAGEVGGWETVEYEPTGQYTEPAEASSSKRKLGEYNPDDDNHEGFRIQKKKDPYAEDDWDPRSAIKGKAKAVKEEIKAEVKEATSERGVWAAADPSGGEFIGTWDEEEQQQVEVKPEPVKEEPKDTSGLFKKRRPPPSSRKK</sequence>
<evidence type="ECO:0000313" key="9">
    <source>
        <dbReference type="Proteomes" id="UP001164286"/>
    </source>
</evidence>
<dbReference type="AlphaFoldDB" id="A0AA38H6K1"/>
<dbReference type="InterPro" id="IPR040023">
    <property type="entry name" value="WBP4"/>
</dbReference>
<dbReference type="PROSITE" id="PS50171">
    <property type="entry name" value="ZF_MATRIN"/>
    <property type="match status" value="1"/>
</dbReference>
<name>A0AA38H6K1_9TREE</name>
<accession>A0AA38H6K1</accession>
<feature type="non-terminal residue" evidence="8">
    <location>
        <position position="1"/>
    </location>
</feature>
<dbReference type="SMART" id="SM00451">
    <property type="entry name" value="ZnF_U1"/>
    <property type="match status" value="1"/>
</dbReference>
<dbReference type="InterPro" id="IPR036236">
    <property type="entry name" value="Znf_C2H2_sf"/>
</dbReference>
<feature type="compositionally biased region" description="Basic and acidic residues" evidence="6">
    <location>
        <begin position="200"/>
        <end position="214"/>
    </location>
</feature>
<dbReference type="InterPro" id="IPR013085">
    <property type="entry name" value="U1-CZ_Znf_C2H2"/>
</dbReference>
<evidence type="ECO:0000259" key="7">
    <source>
        <dbReference type="PROSITE" id="PS50171"/>
    </source>
</evidence>
<dbReference type="EMBL" id="JAKWFO010000006">
    <property type="protein sequence ID" value="KAI9634762.1"/>
    <property type="molecule type" value="Genomic_DNA"/>
</dbReference>
<feature type="compositionally biased region" description="Basic residues" evidence="6">
    <location>
        <begin position="259"/>
        <end position="271"/>
    </location>
</feature>
<protein>
    <recommendedName>
        <fullName evidence="7">Matrin-type domain-containing protein</fullName>
    </recommendedName>
</protein>
<dbReference type="Proteomes" id="UP001164286">
    <property type="component" value="Unassembled WGS sequence"/>
</dbReference>
<evidence type="ECO:0000256" key="6">
    <source>
        <dbReference type="SAM" id="MobiDB-lite"/>
    </source>
</evidence>
<evidence type="ECO:0000256" key="3">
    <source>
        <dbReference type="ARBA" id="ARBA00022771"/>
    </source>
</evidence>
<comment type="subcellular location">
    <subcellularLocation>
        <location evidence="1">Nucleus</location>
    </subcellularLocation>
</comment>
<dbReference type="GO" id="GO:0008270">
    <property type="term" value="F:zinc ion binding"/>
    <property type="evidence" value="ECO:0007669"/>
    <property type="project" value="UniProtKB-KW"/>
</dbReference>
<evidence type="ECO:0000256" key="1">
    <source>
        <dbReference type="ARBA" id="ARBA00004123"/>
    </source>
</evidence>
<organism evidence="8 9">
    <name type="scientific">Dioszegia hungarica</name>
    <dbReference type="NCBI Taxonomy" id="4972"/>
    <lineage>
        <taxon>Eukaryota</taxon>
        <taxon>Fungi</taxon>
        <taxon>Dikarya</taxon>
        <taxon>Basidiomycota</taxon>
        <taxon>Agaricomycotina</taxon>
        <taxon>Tremellomycetes</taxon>
        <taxon>Tremellales</taxon>
        <taxon>Bulleribasidiaceae</taxon>
        <taxon>Dioszegia</taxon>
    </lineage>
</organism>
<dbReference type="InterPro" id="IPR003604">
    <property type="entry name" value="Matrin/U1-like-C_Znf_C2H2"/>
</dbReference>
<dbReference type="Pfam" id="PF06220">
    <property type="entry name" value="zf-U1"/>
    <property type="match status" value="1"/>
</dbReference>
<gene>
    <name evidence="8" type="ORF">MKK02DRAFT_16402</name>
</gene>
<evidence type="ECO:0000256" key="4">
    <source>
        <dbReference type="ARBA" id="ARBA00022833"/>
    </source>
</evidence>
<keyword evidence="4" id="KW-0862">Zinc</keyword>
<feature type="domain" description="Matrin-type" evidence="7">
    <location>
        <begin position="8"/>
        <end position="39"/>
    </location>
</feature>
<feature type="compositionally biased region" description="Basic and acidic residues" evidence="6">
    <location>
        <begin position="91"/>
        <end position="100"/>
    </location>
</feature>
<dbReference type="SUPFAM" id="SSF57667">
    <property type="entry name" value="beta-beta-alpha zinc fingers"/>
    <property type="match status" value="1"/>
</dbReference>
<evidence type="ECO:0000313" key="8">
    <source>
        <dbReference type="EMBL" id="KAI9634762.1"/>
    </source>
</evidence>
<dbReference type="Gene3D" id="3.30.160.60">
    <property type="entry name" value="Classic Zinc Finger"/>
    <property type="match status" value="1"/>
</dbReference>
<keyword evidence="2" id="KW-0479">Metal-binding</keyword>